<dbReference type="SUPFAM" id="SSF64182">
    <property type="entry name" value="DHH phosphoesterases"/>
    <property type="match status" value="1"/>
</dbReference>
<proteinExistence type="predicted"/>
<dbReference type="EMBL" id="FOCT01000004">
    <property type="protein sequence ID" value="SEN38406.1"/>
    <property type="molecule type" value="Genomic_DNA"/>
</dbReference>
<accession>A0A1H8G324</accession>
<evidence type="ECO:0000313" key="2">
    <source>
        <dbReference type="Proteomes" id="UP000183898"/>
    </source>
</evidence>
<dbReference type="AlphaFoldDB" id="A0A1H8G324"/>
<evidence type="ECO:0008006" key="3">
    <source>
        <dbReference type="Google" id="ProtNLM"/>
    </source>
</evidence>
<protein>
    <recommendedName>
        <fullName evidence="3">Acetyltransferase</fullName>
    </recommendedName>
</protein>
<dbReference type="Proteomes" id="UP000183898">
    <property type="component" value="Unassembled WGS sequence"/>
</dbReference>
<evidence type="ECO:0000313" key="1">
    <source>
        <dbReference type="EMBL" id="SEN38406.1"/>
    </source>
</evidence>
<organism evidence="1 2">
    <name type="scientific">Nitrosospira multiformis</name>
    <dbReference type="NCBI Taxonomy" id="1231"/>
    <lineage>
        <taxon>Bacteria</taxon>
        <taxon>Pseudomonadati</taxon>
        <taxon>Pseudomonadota</taxon>
        <taxon>Betaproteobacteria</taxon>
        <taxon>Nitrosomonadales</taxon>
        <taxon>Nitrosomonadaceae</taxon>
        <taxon>Nitrosospira</taxon>
    </lineage>
</organism>
<gene>
    <name evidence="1" type="ORF">SAMN05216404_10479</name>
</gene>
<name>A0A1H8G324_9PROT</name>
<dbReference type="InterPro" id="IPR038763">
    <property type="entry name" value="DHH_sf"/>
</dbReference>
<dbReference type="RefSeq" id="WP_074745302.1">
    <property type="nucleotide sequence ID" value="NZ_FOCT01000004.1"/>
</dbReference>
<reference evidence="1 2" key="1">
    <citation type="submission" date="2016-10" db="EMBL/GenBank/DDBJ databases">
        <authorList>
            <person name="de Groot N.N."/>
        </authorList>
    </citation>
    <scope>NUCLEOTIDE SEQUENCE [LARGE SCALE GENOMIC DNA]</scope>
    <source>
        <strain evidence="1 2">Nl18</strain>
    </source>
</reference>
<sequence>MNHHVFNGDADGLCAVHQLLLNNPVRTELVTGLKRDIHLLERVKAQADERVTVLDISLNSNRAALVQLLEAGVAIEYFDHHYAGEIPVHPNLTTHIDTSAGVCTSLLVDRHLEGKYRFWAIAAAFGDNISESASRLALQNGLVQPQIEKLAHLGECLNYNSYGETLEDLHFHPLTLYEAMAPYPDPFDFIAESAAFKELAAGFLEDTRMTASLRPLLRHAHHAAYLLPDAAWARRVSGVFANKLANDNPACAHAVITIDRAGGYKISVRAPLANPQGADMLCMKFETGGGRKAAAGINNLPESALDTFLARFAEQFG</sequence>